<feature type="region of interest" description="Disordered" evidence="1">
    <location>
        <begin position="528"/>
        <end position="547"/>
    </location>
</feature>
<dbReference type="PROSITE" id="PS51184">
    <property type="entry name" value="JMJC"/>
    <property type="match status" value="1"/>
</dbReference>
<organism evidence="3 4">
    <name type="scientific">Chaetoceros tenuissimus</name>
    <dbReference type="NCBI Taxonomy" id="426638"/>
    <lineage>
        <taxon>Eukaryota</taxon>
        <taxon>Sar</taxon>
        <taxon>Stramenopiles</taxon>
        <taxon>Ochrophyta</taxon>
        <taxon>Bacillariophyta</taxon>
        <taxon>Coscinodiscophyceae</taxon>
        <taxon>Chaetocerotophycidae</taxon>
        <taxon>Chaetocerotales</taxon>
        <taxon>Chaetocerotaceae</taxon>
        <taxon>Chaetoceros</taxon>
    </lineage>
</organism>
<keyword evidence="4" id="KW-1185">Reference proteome</keyword>
<sequence length="579" mass="65936">MAIEKRKLQSSKQSQQSKRQKRRFKEIAREAAARTLNGNGASPSLPPLPKADQEGLGTLFSHPYGALPYGNIFMAQSDAVRENGLGNLKCMNDEQIISIFQFLDGKSLANVVQASRFAYVAGHHDELWRDLVLRYFGKVGFDFQKCWRDTFVHSTLKTNGKLEMFQNHVPISIKGIYSDTFFRSWLCRSFALQESWLSVNNVITEDAENLSLDRFLSEYEEKNIPLIVRGATKSWRASQKWNKEYLCQQTRDMTFRATSGAAPLPAQFSMASYAQYCESATEEAPLYLFDRTFAQKCPTLLNDFLGDLKSFCPYFDDEAEHGHDLFSLLGKGKRPDHRWIIIGPKRSGSSFHIDPNATHAWNAPIRGRKRWIFYPPGVPPPGVYPSPNGDDVVMPISLGEWYLSHWNDHVKQRNNPDVSKRPLECTVNEGDILFVPHGWWHCVLNLDDGMSIALTQNYVSASNLPDVLRFLKTKPQQISGCRDRREATQPDELLDKFVEKLKEKRPALLKEATLESEKGWQCEAWTDDVDESNEENENDGKEVKSKGISVLEKAKMFEEKDGENKASPTQSSGFTFSFM</sequence>
<dbReference type="PANTHER" id="PTHR12480">
    <property type="entry name" value="ARGININE DEMETHYLASE AND LYSYL-HYDROXYLASE JMJD"/>
    <property type="match status" value="1"/>
</dbReference>
<reference evidence="3 4" key="1">
    <citation type="journal article" date="2021" name="Sci. Rep.">
        <title>The genome of the diatom Chaetoceros tenuissimus carries an ancient integrated fragment of an extant virus.</title>
        <authorList>
            <person name="Hongo Y."/>
            <person name="Kimura K."/>
            <person name="Takaki Y."/>
            <person name="Yoshida Y."/>
            <person name="Baba S."/>
            <person name="Kobayashi G."/>
            <person name="Nagasaki K."/>
            <person name="Hano T."/>
            <person name="Tomaru Y."/>
        </authorList>
    </citation>
    <scope>NUCLEOTIDE SEQUENCE [LARGE SCALE GENOMIC DNA]</scope>
    <source>
        <strain evidence="3 4">NIES-3715</strain>
    </source>
</reference>
<feature type="region of interest" description="Disordered" evidence="1">
    <location>
        <begin position="557"/>
        <end position="579"/>
    </location>
</feature>
<gene>
    <name evidence="3" type="ORF">CTEN210_11832</name>
</gene>
<dbReference type="SMART" id="SM00558">
    <property type="entry name" value="JmjC"/>
    <property type="match status" value="1"/>
</dbReference>
<dbReference type="SUPFAM" id="SSF51197">
    <property type="entry name" value="Clavaminate synthase-like"/>
    <property type="match status" value="1"/>
</dbReference>
<evidence type="ECO:0000256" key="1">
    <source>
        <dbReference type="SAM" id="MobiDB-lite"/>
    </source>
</evidence>
<dbReference type="PANTHER" id="PTHR12480:SF21">
    <property type="entry name" value="JMJC DOMAIN-CONTAINING PROTEIN 8"/>
    <property type="match status" value="1"/>
</dbReference>
<dbReference type="AlphaFoldDB" id="A0AAD3D209"/>
<proteinExistence type="predicted"/>
<dbReference type="InterPro" id="IPR003347">
    <property type="entry name" value="JmjC_dom"/>
</dbReference>
<feature type="compositionally biased region" description="Acidic residues" evidence="1">
    <location>
        <begin position="528"/>
        <end position="537"/>
    </location>
</feature>
<dbReference type="SUPFAM" id="SSF81383">
    <property type="entry name" value="F-box domain"/>
    <property type="match status" value="1"/>
</dbReference>
<evidence type="ECO:0000313" key="4">
    <source>
        <dbReference type="Proteomes" id="UP001054902"/>
    </source>
</evidence>
<evidence type="ECO:0000313" key="3">
    <source>
        <dbReference type="EMBL" id="GFH55356.1"/>
    </source>
</evidence>
<dbReference type="Proteomes" id="UP001054902">
    <property type="component" value="Unassembled WGS sequence"/>
</dbReference>
<evidence type="ECO:0000259" key="2">
    <source>
        <dbReference type="PROSITE" id="PS51184"/>
    </source>
</evidence>
<dbReference type="GO" id="GO:0000987">
    <property type="term" value="F:cis-regulatory region sequence-specific DNA binding"/>
    <property type="evidence" value="ECO:0007669"/>
    <property type="project" value="TreeGrafter"/>
</dbReference>
<feature type="domain" description="JmjC" evidence="2">
    <location>
        <begin position="310"/>
        <end position="475"/>
    </location>
</feature>
<name>A0AAD3D209_9STRA</name>
<dbReference type="Gene3D" id="2.60.120.650">
    <property type="entry name" value="Cupin"/>
    <property type="match status" value="1"/>
</dbReference>
<dbReference type="InterPro" id="IPR036047">
    <property type="entry name" value="F-box-like_dom_sf"/>
</dbReference>
<feature type="region of interest" description="Disordered" evidence="1">
    <location>
        <begin position="1"/>
        <end position="25"/>
    </location>
</feature>
<dbReference type="Gene3D" id="1.20.1280.50">
    <property type="match status" value="1"/>
</dbReference>
<dbReference type="InterPro" id="IPR050910">
    <property type="entry name" value="JMJD6_ArgDemeth/LysHydrox"/>
</dbReference>
<dbReference type="InterPro" id="IPR041667">
    <property type="entry name" value="Cupin_8"/>
</dbReference>
<comment type="caution">
    <text evidence="3">The sequence shown here is derived from an EMBL/GenBank/DDBJ whole genome shotgun (WGS) entry which is preliminary data.</text>
</comment>
<protein>
    <recommendedName>
        <fullName evidence="2">JmjC domain-containing protein</fullName>
    </recommendedName>
</protein>
<accession>A0AAD3D209</accession>
<dbReference type="Pfam" id="PF13621">
    <property type="entry name" value="Cupin_8"/>
    <property type="match status" value="1"/>
</dbReference>
<dbReference type="GO" id="GO:0005634">
    <property type="term" value="C:nucleus"/>
    <property type="evidence" value="ECO:0007669"/>
    <property type="project" value="TreeGrafter"/>
</dbReference>
<feature type="compositionally biased region" description="Polar residues" evidence="1">
    <location>
        <begin position="566"/>
        <end position="579"/>
    </location>
</feature>
<dbReference type="EMBL" id="BLLK01000047">
    <property type="protein sequence ID" value="GFH55356.1"/>
    <property type="molecule type" value="Genomic_DNA"/>
</dbReference>